<dbReference type="InterPro" id="IPR044122">
    <property type="entry name" value="UPF0261_N"/>
</dbReference>
<evidence type="ECO:0000259" key="2">
    <source>
        <dbReference type="Pfam" id="PF23189"/>
    </source>
</evidence>
<evidence type="ECO:0000313" key="3">
    <source>
        <dbReference type="EMBL" id="CAB5241192.1"/>
    </source>
</evidence>
<accession>A0A6J7XU78</accession>
<dbReference type="AlphaFoldDB" id="A0A6J7XU78"/>
<dbReference type="PANTHER" id="PTHR31862">
    <property type="entry name" value="UPF0261 DOMAIN PROTEIN (AFU_ORTHOLOGUE AFUA_1G10120)"/>
    <property type="match status" value="1"/>
</dbReference>
<dbReference type="PIRSF" id="PIRSF033271">
    <property type="entry name" value="UCP033271"/>
    <property type="match status" value="1"/>
</dbReference>
<dbReference type="PANTHER" id="PTHR31862:SF1">
    <property type="entry name" value="UPF0261 DOMAIN PROTEIN (AFU_ORTHOLOGUE AFUA_1G10120)"/>
    <property type="match status" value="1"/>
</dbReference>
<evidence type="ECO:0000259" key="1">
    <source>
        <dbReference type="Pfam" id="PF06792"/>
    </source>
</evidence>
<dbReference type="CDD" id="cd15488">
    <property type="entry name" value="Tm-1-like"/>
    <property type="match status" value="1"/>
</dbReference>
<feature type="domain" description="UPF0261" evidence="1">
    <location>
        <begin position="8"/>
        <end position="181"/>
    </location>
</feature>
<feature type="domain" description="UPF0261" evidence="2">
    <location>
        <begin position="190"/>
        <end position="404"/>
    </location>
</feature>
<dbReference type="Pfam" id="PF23189">
    <property type="entry name" value="UPF0261_C"/>
    <property type="match status" value="1"/>
</dbReference>
<dbReference type="InterPro" id="IPR051353">
    <property type="entry name" value="Tobamovirus_resist_UPF0261"/>
</dbReference>
<proteinExistence type="predicted"/>
<gene>
    <name evidence="3" type="ORF">UFOPK3554_01296</name>
</gene>
<reference evidence="3" key="1">
    <citation type="submission" date="2020-05" db="EMBL/GenBank/DDBJ databases">
        <authorList>
            <person name="Chiriac C."/>
            <person name="Salcher M."/>
            <person name="Ghai R."/>
            <person name="Kavagutti S V."/>
        </authorList>
    </citation>
    <scope>NUCLEOTIDE SEQUENCE</scope>
</reference>
<name>A0A6J7XU78_9ZZZZ</name>
<dbReference type="NCBIfam" id="NF002674">
    <property type="entry name" value="PRK02399.1-2"/>
    <property type="match status" value="1"/>
</dbReference>
<dbReference type="Pfam" id="PF06792">
    <property type="entry name" value="UPF0261"/>
    <property type="match status" value="1"/>
</dbReference>
<organism evidence="3">
    <name type="scientific">freshwater metagenome</name>
    <dbReference type="NCBI Taxonomy" id="449393"/>
    <lineage>
        <taxon>unclassified sequences</taxon>
        <taxon>metagenomes</taxon>
        <taxon>ecological metagenomes</taxon>
    </lineage>
</organism>
<protein>
    <submittedName>
        <fullName evidence="3">Unannotated protein</fullName>
    </submittedName>
</protein>
<dbReference type="InterPro" id="IPR056778">
    <property type="entry name" value="UPF0261_C"/>
</dbReference>
<dbReference type="Gene3D" id="3.40.50.12020">
    <property type="entry name" value="Uncharacterised protein family UPF0261, NN domain"/>
    <property type="match status" value="1"/>
</dbReference>
<dbReference type="InterPro" id="IPR008322">
    <property type="entry name" value="UPF0261"/>
</dbReference>
<dbReference type="Gene3D" id="3.40.50.12030">
    <property type="entry name" value="Uncharacterised protein family UPF0261, NC domain"/>
    <property type="match status" value="1"/>
</dbReference>
<sequence length="409" mass="43398">MSADSTIKTVLLLGTFDTKGDEYRFARERFENAGLQTILIDTGVIGQSSLDSDFTSEDVARAGGSTLEKLREENDRGNAVSVMTLGARAIVTELFSKGKFDGIFALGGSGGSTIASHSMRSLPLGIPKVLVSTLVSSSAASFVGESDIALFASVVDIAGVNSISSKIIANAADAMIGMLSGRPIDVVSSKKLIAASMFGVTTQCVTDARRELESHGYEVITFHMTGSGGKSMESLIFQGFFDAVLDVTTTELCDEIIGGTLSAGPDRLTAAVKQGVPQVISLGALDMVNFGAKSTVPEKFLKRNLYLHNENVTLMRTTPEECEKIALDICAKLSKATAPAALMLPLRGVSAISTQGQPFYDPAADDALFSTLRKHVPKQVELIELDCAINDLEFTSALVSKLISYLEKK</sequence>
<dbReference type="EMBL" id="CAFBSG010000032">
    <property type="protein sequence ID" value="CAB5241192.1"/>
    <property type="molecule type" value="Genomic_DNA"/>
</dbReference>